<organism evidence="1 2">
    <name type="scientific">Adhaeribacter swui</name>
    <dbReference type="NCBI Taxonomy" id="2086471"/>
    <lineage>
        <taxon>Bacteria</taxon>
        <taxon>Pseudomonadati</taxon>
        <taxon>Bacteroidota</taxon>
        <taxon>Cytophagia</taxon>
        <taxon>Cytophagales</taxon>
        <taxon>Hymenobacteraceae</taxon>
        <taxon>Adhaeribacter</taxon>
    </lineage>
</organism>
<sequence>MKNQNCYIEFDIPLEKSYEDLYSTFEHIKEAKNTGRPKEDNFWLKTFPNYSLSTFYFSDDEPRPNFKTAELDEVTWHFYSLTNLLQTDYDIEYIDCFKISTGKGRLEYYPFGYPYGGVTGLIVFISSFGCKPTTIDDGTGVYSITFLENGDFSLTEINSSQKQDSAQQPFDAVELLKKFVNRLKK</sequence>
<gene>
    <name evidence="1" type="ORF">HUW51_16905</name>
</gene>
<keyword evidence="2" id="KW-1185">Reference proteome</keyword>
<reference evidence="1 2" key="1">
    <citation type="journal article" date="2018" name="Int. J. Syst. Evol. Microbiol.">
        <title>Adhaeribacter swui sp. nov., isolated from wet mud.</title>
        <authorList>
            <person name="Kim D.U."/>
            <person name="Kim K.W."/>
            <person name="Kang M.S."/>
            <person name="Kim J.Y."/>
            <person name="Jang J.H."/>
            <person name="Kim M.K."/>
        </authorList>
    </citation>
    <scope>NUCLEOTIDE SEQUENCE [LARGE SCALE GENOMIC DNA]</scope>
    <source>
        <strain evidence="1 2">KCTC 52873</strain>
    </source>
</reference>
<dbReference type="EMBL" id="CP055156">
    <property type="protein sequence ID" value="QNF34318.1"/>
    <property type="molecule type" value="Genomic_DNA"/>
</dbReference>
<dbReference type="Proteomes" id="UP000515237">
    <property type="component" value="Chromosome"/>
</dbReference>
<proteinExistence type="predicted"/>
<accession>A0A7G7GAY4</accession>
<dbReference type="AlphaFoldDB" id="A0A7G7GAY4"/>
<protein>
    <submittedName>
        <fullName evidence="1">Uncharacterized protein</fullName>
    </submittedName>
</protein>
<name>A0A7G7GAY4_9BACT</name>
<dbReference type="KEGG" id="aswu:HUW51_16905"/>
<evidence type="ECO:0000313" key="1">
    <source>
        <dbReference type="EMBL" id="QNF34318.1"/>
    </source>
</evidence>
<dbReference type="RefSeq" id="WP_185270799.1">
    <property type="nucleotide sequence ID" value="NZ_CP055156.1"/>
</dbReference>
<evidence type="ECO:0000313" key="2">
    <source>
        <dbReference type="Proteomes" id="UP000515237"/>
    </source>
</evidence>